<keyword evidence="1 7" id="KW-0963">Cytoplasm</keyword>
<evidence type="ECO:0000313" key="11">
    <source>
        <dbReference type="Proteomes" id="UP001466331"/>
    </source>
</evidence>
<dbReference type="PANTHER" id="PTHR11727">
    <property type="entry name" value="DIMETHYLADENOSINE TRANSFERASE"/>
    <property type="match status" value="1"/>
</dbReference>
<comment type="subcellular location">
    <subcellularLocation>
        <location evidence="7">Cytoplasm</location>
    </subcellularLocation>
</comment>
<dbReference type="GO" id="GO:0052908">
    <property type="term" value="F:16S rRNA (adenine(1518)-N(6)/adenine(1519)-N(6))-dimethyltransferase activity"/>
    <property type="evidence" value="ECO:0007669"/>
    <property type="project" value="UniProtKB-EC"/>
</dbReference>
<feature type="domain" description="Ribosomal RNA adenine methylase transferase N-terminal" evidence="9">
    <location>
        <begin position="39"/>
        <end position="206"/>
    </location>
</feature>
<evidence type="ECO:0000256" key="3">
    <source>
        <dbReference type="ARBA" id="ARBA00022603"/>
    </source>
</evidence>
<evidence type="ECO:0000256" key="8">
    <source>
        <dbReference type="PROSITE-ProRule" id="PRU01026"/>
    </source>
</evidence>
<evidence type="ECO:0000313" key="10">
    <source>
        <dbReference type="EMBL" id="MEM5948504.1"/>
    </source>
</evidence>
<name>A0ABU9UCV2_9SPIR</name>
<dbReference type="InterPro" id="IPR023165">
    <property type="entry name" value="rRNA_Ade_diMease-like_C"/>
</dbReference>
<dbReference type="Pfam" id="PF00398">
    <property type="entry name" value="RrnaAD"/>
    <property type="match status" value="1"/>
</dbReference>
<dbReference type="InterPro" id="IPR029063">
    <property type="entry name" value="SAM-dependent_MTases_sf"/>
</dbReference>
<comment type="function">
    <text evidence="7">Specifically dimethylates two adjacent adenosines (A1518 and A1519) in the loop of a conserved hairpin near the 3'-end of 16S rRNA in the 30S particle. May play a critical role in biogenesis of 30S subunits.</text>
</comment>
<feature type="binding site" evidence="7 8">
    <location>
        <position position="32"/>
    </location>
    <ligand>
        <name>S-adenosyl-L-methionine</name>
        <dbReference type="ChEBI" id="CHEBI:59789"/>
    </ligand>
</feature>
<evidence type="ECO:0000256" key="4">
    <source>
        <dbReference type="ARBA" id="ARBA00022679"/>
    </source>
</evidence>
<dbReference type="InterPro" id="IPR011530">
    <property type="entry name" value="rRNA_adenine_dimethylase"/>
</dbReference>
<dbReference type="Gene3D" id="3.40.50.150">
    <property type="entry name" value="Vaccinia Virus protein VP39"/>
    <property type="match status" value="1"/>
</dbReference>
<dbReference type="InterPro" id="IPR020598">
    <property type="entry name" value="rRNA_Ade_methylase_Trfase_N"/>
</dbReference>
<evidence type="ECO:0000256" key="7">
    <source>
        <dbReference type="HAMAP-Rule" id="MF_00607"/>
    </source>
</evidence>
<evidence type="ECO:0000256" key="5">
    <source>
        <dbReference type="ARBA" id="ARBA00022691"/>
    </source>
</evidence>
<keyword evidence="2 7" id="KW-0698">rRNA processing</keyword>
<comment type="catalytic activity">
    <reaction evidence="7">
        <text>adenosine(1518)/adenosine(1519) in 16S rRNA + 4 S-adenosyl-L-methionine = N(6)-dimethyladenosine(1518)/N(6)-dimethyladenosine(1519) in 16S rRNA + 4 S-adenosyl-L-homocysteine + 4 H(+)</text>
        <dbReference type="Rhea" id="RHEA:19609"/>
        <dbReference type="Rhea" id="RHEA-COMP:10232"/>
        <dbReference type="Rhea" id="RHEA-COMP:10233"/>
        <dbReference type="ChEBI" id="CHEBI:15378"/>
        <dbReference type="ChEBI" id="CHEBI:57856"/>
        <dbReference type="ChEBI" id="CHEBI:59789"/>
        <dbReference type="ChEBI" id="CHEBI:74411"/>
        <dbReference type="ChEBI" id="CHEBI:74493"/>
        <dbReference type="EC" id="2.1.1.182"/>
    </reaction>
</comment>
<dbReference type="NCBIfam" id="TIGR00755">
    <property type="entry name" value="ksgA"/>
    <property type="match status" value="1"/>
</dbReference>
<dbReference type="PROSITE" id="PS51689">
    <property type="entry name" value="SAM_RNA_A_N6_MT"/>
    <property type="match status" value="1"/>
</dbReference>
<dbReference type="RefSeq" id="WP_420069947.1">
    <property type="nucleotide sequence ID" value="NZ_JBCHKQ010000003.1"/>
</dbReference>
<sequence>MEFEKIDYNSPASVSSFLESYGFSMQKRFGQNFLVSSVFRHRIADVIEVSPDMRVWEIGPGIGSLTSLLIDKIDDLCVFEIDRGFVKILSSLFPSCRIIEGDFLKTWMGEFNRGMPDFIVGNLPYNVGTVIVLELLKNACIVPSVFMFQKEVARRFVADRGDEFYGALSLVMSFFYERIFCFDVPASAFWPRPRVVSSVVKLVPKEVLPVSSSEIGCFVRFVFELFSYRRKSLRNVLKALPYFKTASEVDSFLDDVGLDGSLRAEVIEPDVFLNMWKLLGA</sequence>
<dbReference type="Proteomes" id="UP001466331">
    <property type="component" value="Unassembled WGS sequence"/>
</dbReference>
<comment type="similarity">
    <text evidence="7">Belongs to the class I-like SAM-binding methyltransferase superfamily. rRNA adenine N(6)-methyltransferase family. RsmA subfamily.</text>
</comment>
<keyword evidence="4 7" id="KW-0808">Transferase</keyword>
<feature type="binding site" evidence="7 8">
    <location>
        <position position="122"/>
    </location>
    <ligand>
        <name>S-adenosyl-L-methionine</name>
        <dbReference type="ChEBI" id="CHEBI:59789"/>
    </ligand>
</feature>
<evidence type="ECO:0000259" key="9">
    <source>
        <dbReference type="SMART" id="SM00650"/>
    </source>
</evidence>
<dbReference type="Gene3D" id="1.10.8.100">
    <property type="entry name" value="Ribosomal RNA adenine dimethylase-like, domain 2"/>
    <property type="match status" value="1"/>
</dbReference>
<keyword evidence="5 7" id="KW-0949">S-adenosyl-L-methionine</keyword>
<reference evidence="10 11" key="1">
    <citation type="submission" date="2024-03" db="EMBL/GenBank/DDBJ databases">
        <title>Ignisphaera cupida sp. nov., a hyperthermophilic hydrolytic archaeon from a hot spring of Kamchatka, and proposal of Ignisphaeraceae fam. nov.</title>
        <authorList>
            <person name="Podosokorskaya O.A."/>
            <person name="Elcheninov A.G."/>
            <person name="Maltseva A.I."/>
            <person name="Zayulina K.S."/>
            <person name="Novikov A."/>
            <person name="Merkel A.Y."/>
        </authorList>
    </citation>
    <scope>NUCLEOTIDE SEQUENCE [LARGE SCALE GENOMIC DNA]</scope>
    <source>
        <strain evidence="10 11">38H-sp</strain>
    </source>
</reference>
<dbReference type="PANTHER" id="PTHR11727:SF7">
    <property type="entry name" value="DIMETHYLADENOSINE TRANSFERASE-RELATED"/>
    <property type="match status" value="1"/>
</dbReference>
<dbReference type="PROSITE" id="PS01131">
    <property type="entry name" value="RRNA_A_DIMETH"/>
    <property type="match status" value="1"/>
</dbReference>
<dbReference type="SMART" id="SM00650">
    <property type="entry name" value="rADc"/>
    <property type="match status" value="1"/>
</dbReference>
<keyword evidence="3 7" id="KW-0489">Methyltransferase</keyword>
<proteinExistence type="inferred from homology"/>
<dbReference type="EC" id="2.1.1.182" evidence="7"/>
<accession>A0ABU9UCV2</accession>
<feature type="binding site" evidence="7 8">
    <location>
        <position position="59"/>
    </location>
    <ligand>
        <name>S-adenosyl-L-methionine</name>
        <dbReference type="ChEBI" id="CHEBI:59789"/>
    </ligand>
</feature>
<evidence type="ECO:0000256" key="6">
    <source>
        <dbReference type="ARBA" id="ARBA00022884"/>
    </source>
</evidence>
<dbReference type="HAMAP" id="MF_00607">
    <property type="entry name" value="16SrRNA_methyltr_A"/>
    <property type="match status" value="1"/>
</dbReference>
<dbReference type="SUPFAM" id="SSF53335">
    <property type="entry name" value="S-adenosyl-L-methionine-dependent methyltransferases"/>
    <property type="match status" value="1"/>
</dbReference>
<dbReference type="InterPro" id="IPR020596">
    <property type="entry name" value="rRNA_Ade_Mease_Trfase_CS"/>
</dbReference>
<organism evidence="10 11">
    <name type="scientific">Rarispira pelagica</name>
    <dbReference type="NCBI Taxonomy" id="3141764"/>
    <lineage>
        <taxon>Bacteria</taxon>
        <taxon>Pseudomonadati</taxon>
        <taxon>Spirochaetota</taxon>
        <taxon>Spirochaetia</taxon>
        <taxon>Winmispirales</taxon>
        <taxon>Winmispiraceae</taxon>
        <taxon>Rarispira</taxon>
    </lineage>
</organism>
<evidence type="ECO:0000256" key="1">
    <source>
        <dbReference type="ARBA" id="ARBA00022490"/>
    </source>
</evidence>
<dbReference type="EMBL" id="JBCHKQ010000003">
    <property type="protein sequence ID" value="MEM5948504.1"/>
    <property type="molecule type" value="Genomic_DNA"/>
</dbReference>
<feature type="binding site" evidence="7 8">
    <location>
        <position position="34"/>
    </location>
    <ligand>
        <name>S-adenosyl-L-methionine</name>
        <dbReference type="ChEBI" id="CHEBI:59789"/>
    </ligand>
</feature>
<protein>
    <recommendedName>
        <fullName evidence="7">Ribosomal RNA small subunit methyltransferase A</fullName>
        <ecNumber evidence="7">2.1.1.182</ecNumber>
    </recommendedName>
    <alternativeName>
        <fullName evidence="7">16S rRNA (adenine(1518)-N(6)/adenine(1519)-N(6))-dimethyltransferase</fullName>
    </alternativeName>
    <alternativeName>
        <fullName evidence="7">16S rRNA dimethyladenosine transferase</fullName>
    </alternativeName>
    <alternativeName>
        <fullName evidence="7">16S rRNA dimethylase</fullName>
    </alternativeName>
    <alternativeName>
        <fullName evidence="7">S-adenosylmethionine-6-N', N'-adenosyl(rRNA) dimethyltransferase</fullName>
    </alternativeName>
</protein>
<dbReference type="InterPro" id="IPR001737">
    <property type="entry name" value="KsgA/Erm"/>
</dbReference>
<keyword evidence="6 7" id="KW-0694">RNA-binding</keyword>
<feature type="binding site" evidence="7 8">
    <location>
        <position position="80"/>
    </location>
    <ligand>
        <name>S-adenosyl-L-methionine</name>
        <dbReference type="ChEBI" id="CHEBI:59789"/>
    </ligand>
</feature>
<comment type="caution">
    <text evidence="10">The sequence shown here is derived from an EMBL/GenBank/DDBJ whole genome shotgun (WGS) entry which is preliminary data.</text>
</comment>
<keyword evidence="11" id="KW-1185">Reference proteome</keyword>
<evidence type="ECO:0000256" key="2">
    <source>
        <dbReference type="ARBA" id="ARBA00022552"/>
    </source>
</evidence>
<gene>
    <name evidence="7 10" type="primary">rsmA</name>
    <name evidence="7" type="synonym">ksgA</name>
    <name evidence="10" type="ORF">WKV44_08090</name>
</gene>
<feature type="binding site" evidence="7 8">
    <location>
        <position position="102"/>
    </location>
    <ligand>
        <name>S-adenosyl-L-methionine</name>
        <dbReference type="ChEBI" id="CHEBI:59789"/>
    </ligand>
</feature>